<dbReference type="OrthoDB" id="2201at10239"/>
<dbReference type="KEGG" id="vg:28800285"/>
<proteinExistence type="predicted"/>
<organism evidence="1 2">
    <name type="scientific">Gordonia phage Wizard</name>
    <dbReference type="NCBI Taxonomy" id="1838083"/>
    <lineage>
        <taxon>Viruses</taxon>
        <taxon>Duplodnaviria</taxon>
        <taxon>Heunggongvirae</taxon>
        <taxon>Uroviricota</taxon>
        <taxon>Caudoviricetes</taxon>
        <taxon>Stackebrandtviridae</taxon>
        <taxon>Frickvirinae</taxon>
        <taxon>Wizardvirus</taxon>
        <taxon>Wizardvirus wizard</taxon>
    </lineage>
</organism>
<sequence>MTCSPEISKTSNIRIVGCDGGDVHPIHGEDAGTTGVKLLKGGLRDLFEAPIRQIERTPVKMDGGVLRAVKTAIMEPVITVGISRKLVNEEFGVVDGAFREAFSFELDPYYEQSKLARIEWETEESTRWIEVVLAPGQSYDADLVPHEHGSWIWEIHLKAYDPFWHEEEGKPAFAEFTTPGTKTLKVSNPTGVDMAPTWVTTRGQVRLPDNTWTGKPWNRAPGGAYPTRTLLYPNITNAMGGLVATAEPGKVPVRDAFDHNLTGQMPVQGDFPKNLIPRFTQRQDLTVQAVQVPAGGMRVECRQPRRFRKPWGRV</sequence>
<dbReference type="EMBL" id="KU998234">
    <property type="protein sequence ID" value="ANA85336.1"/>
    <property type="molecule type" value="Genomic_DNA"/>
</dbReference>
<dbReference type="GeneID" id="28800285"/>
<dbReference type="RefSeq" id="YP_009274069.1">
    <property type="nucleotide sequence ID" value="NC_030913.1"/>
</dbReference>
<keyword evidence="2" id="KW-1185">Reference proteome</keyword>
<name>A0A166Y242_9CAUD</name>
<protein>
    <submittedName>
        <fullName evidence="1">Tail protein</fullName>
    </submittedName>
</protein>
<gene>
    <name evidence="1" type="primary">30</name>
    <name evidence="1" type="ORF">WIZARD_30</name>
</gene>
<evidence type="ECO:0000313" key="1">
    <source>
        <dbReference type="EMBL" id="ANA85336.1"/>
    </source>
</evidence>
<evidence type="ECO:0000313" key="2">
    <source>
        <dbReference type="Proteomes" id="UP000204215"/>
    </source>
</evidence>
<reference evidence="1 2" key="1">
    <citation type="submission" date="2016-03" db="EMBL/GenBank/DDBJ databases">
        <authorList>
            <person name="Montgomery M.T."/>
            <person name="Guerrero C.A."/>
            <person name="Mavrich T.N."/>
            <person name="Pope W.H."/>
            <person name="Garlena R.A."/>
            <person name="Russell D.A."/>
            <person name="Jacobs-Sera D."/>
            <person name="Hendrix R.W."/>
            <person name="Hatfull G.F."/>
        </authorList>
    </citation>
    <scope>NUCLEOTIDE SEQUENCE [LARGE SCALE GENOMIC DNA]</scope>
</reference>
<dbReference type="Proteomes" id="UP000204215">
    <property type="component" value="Segment"/>
</dbReference>
<accession>A0A166Y242</accession>